<evidence type="ECO:0000256" key="1">
    <source>
        <dbReference type="SAM" id="Phobius"/>
    </source>
</evidence>
<feature type="transmembrane region" description="Helical" evidence="1">
    <location>
        <begin position="33"/>
        <end position="52"/>
    </location>
</feature>
<dbReference type="EMBL" id="FRYL01000016">
    <property type="protein sequence ID" value="SHO80701.1"/>
    <property type="molecule type" value="Genomic_DNA"/>
</dbReference>
<dbReference type="AlphaFoldDB" id="A0A1W1EIK3"/>
<feature type="transmembrane region" description="Helical" evidence="1">
    <location>
        <begin position="79"/>
        <end position="99"/>
    </location>
</feature>
<feature type="transmembrane region" description="Helical" evidence="1">
    <location>
        <begin position="201"/>
        <end position="218"/>
    </location>
</feature>
<sequence>MFNIALILLVSAEFCFYLLIAQTGIVEYFNSDLSIVLFLPIGAVVGSIASIFVDFKYKFHTVVFIQMILTVAYPNLSSLMLFIMGISLGAISVMVIELLKLSTKDDIMFALIISYGVGSLLFNSDIEGRWIIGFILSIIVFISAFFINFTPRVRESFDIKGVLNINYLPHSISIMFLWVFLDSTLFETLSRDDNISIWRDGFTIEIILFHIIGVVSAIKWKLRGYKQEIIILISFSLSFIFYISNEPLLLSIIYPFVISFYNVIILQTLIKENSFIKLSFIMLLIGWGASGIGLLFALNHWIEFIAILLVIMGIYIFEESIKIKLRRGYELILGYKGSY</sequence>
<feature type="transmembrane region" description="Helical" evidence="1">
    <location>
        <begin position="225"/>
        <end position="243"/>
    </location>
</feature>
<keyword evidence="1" id="KW-1133">Transmembrane helix</keyword>
<feature type="transmembrane region" description="Helical" evidence="1">
    <location>
        <begin position="130"/>
        <end position="149"/>
    </location>
</feature>
<feature type="transmembrane region" description="Helical" evidence="1">
    <location>
        <begin position="278"/>
        <end position="295"/>
    </location>
</feature>
<evidence type="ECO:0000313" key="2">
    <source>
        <dbReference type="EMBL" id="SHO80701.1"/>
    </source>
</evidence>
<keyword evidence="1" id="KW-0472">Membrane</keyword>
<feature type="transmembrane region" description="Helical" evidence="1">
    <location>
        <begin position="301"/>
        <end position="317"/>
    </location>
</feature>
<reference evidence="2" key="1">
    <citation type="submission" date="2016-10" db="EMBL/GenBank/DDBJ databases">
        <authorList>
            <person name="de Groot N.N."/>
        </authorList>
    </citation>
    <scope>NUCLEOTIDE SEQUENCE</scope>
</reference>
<keyword evidence="1" id="KW-0812">Transmembrane</keyword>
<organism evidence="2">
    <name type="scientific">hydrothermal vent metagenome</name>
    <dbReference type="NCBI Taxonomy" id="652676"/>
    <lineage>
        <taxon>unclassified sequences</taxon>
        <taxon>metagenomes</taxon>
        <taxon>ecological metagenomes</taxon>
    </lineage>
</organism>
<gene>
    <name evidence="2" type="ORF">MNB_SV-15-304</name>
</gene>
<feature type="transmembrane region" description="Helical" evidence="1">
    <location>
        <begin position="249"/>
        <end position="266"/>
    </location>
</feature>
<proteinExistence type="predicted"/>
<accession>A0A1W1EIK3</accession>
<name>A0A1W1EIK3_9ZZZZ</name>
<feature type="transmembrane region" description="Helical" evidence="1">
    <location>
        <begin position="161"/>
        <end position="181"/>
    </location>
</feature>
<protein>
    <submittedName>
        <fullName evidence="2">Uncharacterized protein</fullName>
    </submittedName>
</protein>